<dbReference type="InterPro" id="IPR038062">
    <property type="entry name" value="ScdA-like_N_sf"/>
</dbReference>
<sequence>MATLFQQEPRLAPFFVENGLHCVGCMMDMFCTLAQVEAFYELPNFVERVQAALQALASSAPLPPTNHSATWETHDDAP</sequence>
<accession>A0A0M8K7Z4</accession>
<dbReference type="AlphaFoldDB" id="A0A0M8K7Z4"/>
<name>A0A0M8K7Z4_9CHLR</name>
<comment type="caution">
    <text evidence="1">The sequence shown here is derived from an EMBL/GenBank/DDBJ whole genome shotgun (WGS) entry which is preliminary data.</text>
</comment>
<dbReference type="Proteomes" id="UP000037784">
    <property type="component" value="Unassembled WGS sequence"/>
</dbReference>
<keyword evidence="2" id="KW-1185">Reference proteome</keyword>
<reference evidence="1 2" key="1">
    <citation type="journal article" date="2015" name="Genome Announc.">
        <title>Draft Genome Sequence of a Heterotrophic Facultative Anaerobic Thermophilic Bacterium, Ardenticatena maritima Strain 110ST.</title>
        <authorList>
            <person name="Kawaichi S."/>
            <person name="Yoshida T."/>
            <person name="Sako Y."/>
            <person name="Nakamura R."/>
        </authorList>
    </citation>
    <scope>NUCLEOTIDE SEQUENCE [LARGE SCALE GENOMIC DNA]</scope>
    <source>
        <strain evidence="1 2">110S</strain>
    </source>
</reference>
<reference evidence="2" key="2">
    <citation type="submission" date="2015-08" db="EMBL/GenBank/DDBJ databases">
        <title>Draft Genome Sequence of a Heterotrophic Facultative Anaerobic Bacterium Ardenticatena maritima Strain 110S.</title>
        <authorList>
            <person name="Kawaichi S."/>
            <person name="Yoshida T."/>
            <person name="Sako Y."/>
            <person name="Nakamura R."/>
        </authorList>
    </citation>
    <scope>NUCLEOTIDE SEQUENCE [LARGE SCALE GENOMIC DNA]</scope>
    <source>
        <strain evidence="2">110S</strain>
    </source>
</reference>
<dbReference type="EMBL" id="BBZA01000181">
    <property type="protein sequence ID" value="GAP63673.1"/>
    <property type="molecule type" value="Genomic_DNA"/>
</dbReference>
<gene>
    <name evidence="1" type="ORF">ARMA_2096</name>
</gene>
<dbReference type="STRING" id="872965.SE16_12925"/>
<organism evidence="1 2">
    <name type="scientific">Ardenticatena maritima</name>
    <dbReference type="NCBI Taxonomy" id="872965"/>
    <lineage>
        <taxon>Bacteria</taxon>
        <taxon>Bacillati</taxon>
        <taxon>Chloroflexota</taxon>
        <taxon>Ardenticatenia</taxon>
        <taxon>Ardenticatenales</taxon>
        <taxon>Ardenticatenaceae</taxon>
        <taxon>Ardenticatena</taxon>
    </lineage>
</organism>
<evidence type="ECO:0000313" key="1">
    <source>
        <dbReference type="EMBL" id="GAP63673.1"/>
    </source>
</evidence>
<dbReference type="Gene3D" id="1.10.3910.10">
    <property type="entry name" value="SP0561-like"/>
    <property type="match status" value="1"/>
</dbReference>
<protein>
    <recommendedName>
        <fullName evidence="3">DUF1858 domain-containing protein</fullName>
    </recommendedName>
</protein>
<dbReference type="InParanoid" id="A0A0M8K7Z4"/>
<evidence type="ECO:0000313" key="2">
    <source>
        <dbReference type="Proteomes" id="UP000037784"/>
    </source>
</evidence>
<evidence type="ECO:0008006" key="3">
    <source>
        <dbReference type="Google" id="ProtNLM"/>
    </source>
</evidence>
<proteinExistence type="predicted"/>